<keyword evidence="2" id="KW-1185">Reference proteome</keyword>
<protein>
    <submittedName>
        <fullName evidence="1">Uncharacterized protein</fullName>
    </submittedName>
</protein>
<dbReference type="EMBL" id="CAJZBQ010000015">
    <property type="protein sequence ID" value="CAG9316047.1"/>
    <property type="molecule type" value="Genomic_DNA"/>
</dbReference>
<dbReference type="AlphaFoldDB" id="A0AAU9ISG1"/>
<dbReference type="Proteomes" id="UP001162131">
    <property type="component" value="Unassembled WGS sequence"/>
</dbReference>
<organism evidence="1 2">
    <name type="scientific">Blepharisma stoltei</name>
    <dbReference type="NCBI Taxonomy" id="1481888"/>
    <lineage>
        <taxon>Eukaryota</taxon>
        <taxon>Sar</taxon>
        <taxon>Alveolata</taxon>
        <taxon>Ciliophora</taxon>
        <taxon>Postciliodesmatophora</taxon>
        <taxon>Heterotrichea</taxon>
        <taxon>Heterotrichida</taxon>
        <taxon>Blepharismidae</taxon>
        <taxon>Blepharisma</taxon>
    </lineage>
</organism>
<proteinExistence type="predicted"/>
<accession>A0AAU9ISG1</accession>
<gene>
    <name evidence="1" type="ORF">BSTOLATCC_MIC15490</name>
</gene>
<reference evidence="1" key="1">
    <citation type="submission" date="2021-09" db="EMBL/GenBank/DDBJ databases">
        <authorList>
            <consortium name="AG Swart"/>
            <person name="Singh M."/>
            <person name="Singh A."/>
            <person name="Seah K."/>
            <person name="Emmerich C."/>
        </authorList>
    </citation>
    <scope>NUCLEOTIDE SEQUENCE</scope>
    <source>
        <strain evidence="1">ATCC30299</strain>
    </source>
</reference>
<sequence length="77" mass="9124">MPIFGLTIDQGYYTIWNFWRLNIKNHLFLNKLSSSSWNHKNLGKCHFFISLTSTSLYQSTIVLLFSYKKVIFMSILI</sequence>
<comment type="caution">
    <text evidence="1">The sequence shown here is derived from an EMBL/GenBank/DDBJ whole genome shotgun (WGS) entry which is preliminary data.</text>
</comment>
<evidence type="ECO:0000313" key="2">
    <source>
        <dbReference type="Proteomes" id="UP001162131"/>
    </source>
</evidence>
<name>A0AAU9ISG1_9CILI</name>
<evidence type="ECO:0000313" key="1">
    <source>
        <dbReference type="EMBL" id="CAG9316047.1"/>
    </source>
</evidence>